<comment type="caution">
    <text evidence="3">The sequence shown here is derived from an EMBL/GenBank/DDBJ whole genome shotgun (WGS) entry which is preliminary data.</text>
</comment>
<feature type="region of interest" description="Disordered" evidence="1">
    <location>
        <begin position="17"/>
        <end position="73"/>
    </location>
</feature>
<dbReference type="InterPro" id="IPR046281">
    <property type="entry name" value="DUF6318"/>
</dbReference>
<proteinExistence type="predicted"/>
<evidence type="ECO:0000256" key="1">
    <source>
        <dbReference type="SAM" id="MobiDB-lite"/>
    </source>
</evidence>
<feature type="compositionally biased region" description="Basic and acidic residues" evidence="1">
    <location>
        <begin position="58"/>
        <end position="73"/>
    </location>
</feature>
<reference evidence="3 4" key="2">
    <citation type="journal article" date="2015" name="Stand. Genomic Sci.">
        <title>Draft genome sequence of Cellulomonas carbonis T26(T) and comparative analysis of six Cellulomonas genomes.</title>
        <authorList>
            <person name="Zhuang W."/>
            <person name="Zhang S."/>
            <person name="Xia X."/>
            <person name="Wang G."/>
        </authorList>
    </citation>
    <scope>NUCLEOTIDE SEQUENCE [LARGE SCALE GENOMIC DNA]</scope>
    <source>
        <strain evidence="3 4">T26</strain>
    </source>
</reference>
<reference evidence="3 4" key="1">
    <citation type="submission" date="2013-08" db="EMBL/GenBank/DDBJ databases">
        <title>Genome sequencing of Cellulomonas carbonis T26.</title>
        <authorList>
            <person name="Chen F."/>
            <person name="Li Y."/>
            <person name="Wang G."/>
        </authorList>
    </citation>
    <scope>NUCLEOTIDE SEQUENCE [LARGE SCALE GENOMIC DNA]</scope>
    <source>
        <strain evidence="3 4">T26</strain>
    </source>
</reference>
<evidence type="ECO:0000313" key="3">
    <source>
        <dbReference type="EMBL" id="KGM10955.1"/>
    </source>
</evidence>
<keyword evidence="4" id="KW-1185">Reference proteome</keyword>
<accession>A0A0A0BSQ5</accession>
<evidence type="ECO:0000313" key="4">
    <source>
        <dbReference type="Proteomes" id="UP000029839"/>
    </source>
</evidence>
<dbReference type="AlphaFoldDB" id="A0A0A0BSQ5"/>
<dbReference type="Pfam" id="PF19843">
    <property type="entry name" value="DUF6318"/>
    <property type="match status" value="1"/>
</dbReference>
<name>A0A0A0BSQ5_9CELL</name>
<dbReference type="Proteomes" id="UP000029839">
    <property type="component" value="Unassembled WGS sequence"/>
</dbReference>
<feature type="domain" description="DUF6318" evidence="2">
    <location>
        <begin position="51"/>
        <end position="197"/>
    </location>
</feature>
<feature type="compositionally biased region" description="Basic and acidic residues" evidence="1">
    <location>
        <begin position="23"/>
        <end position="38"/>
    </location>
</feature>
<dbReference type="EMBL" id="AXCY01000034">
    <property type="protein sequence ID" value="KGM10955.1"/>
    <property type="molecule type" value="Genomic_DNA"/>
</dbReference>
<gene>
    <name evidence="3" type="ORF">N868_12910</name>
</gene>
<evidence type="ECO:0000259" key="2">
    <source>
        <dbReference type="Pfam" id="PF19843"/>
    </source>
</evidence>
<protein>
    <recommendedName>
        <fullName evidence="2">DUF6318 domain-containing protein</fullName>
    </recommendedName>
</protein>
<organism evidence="3 4">
    <name type="scientific">Cellulomonas carbonis T26</name>
    <dbReference type="NCBI Taxonomy" id="947969"/>
    <lineage>
        <taxon>Bacteria</taxon>
        <taxon>Bacillati</taxon>
        <taxon>Actinomycetota</taxon>
        <taxon>Actinomycetes</taxon>
        <taxon>Micrococcales</taxon>
        <taxon>Cellulomonadaceae</taxon>
        <taxon>Cellulomonas</taxon>
    </lineage>
</organism>
<sequence length="217" mass="22963">MAVVVAITALLTGACVPDPAPPRAEKERVDLSASGRDDEPVDDAATTGPAVEATDESAEQRPPGHPERPRAMDRTDDLGAAAAAAYFVELERYAFRTGDLTEWIRISEQACKWCWLTAANVAAIFGIGDSTVGGETAMGIPVPFEVDPDQGVYGFTFELTSEPMQRVDPEGAVVGSANAQHVLFDIVVAHTPDGWRMLFGLVRSPDSAGPSADHASP</sequence>